<dbReference type="Proteomes" id="UP000198571">
    <property type="component" value="Unassembled WGS sequence"/>
</dbReference>
<dbReference type="InterPro" id="IPR029000">
    <property type="entry name" value="Cyclophilin-like_dom_sf"/>
</dbReference>
<dbReference type="PANTHER" id="PTHR43309:SF5">
    <property type="entry name" value="5-OXOPROLINASE SUBUNIT C"/>
    <property type="match status" value="1"/>
</dbReference>
<protein>
    <submittedName>
        <fullName evidence="5">Antagonist of KipI</fullName>
    </submittedName>
</protein>
<feature type="domain" description="Carboxyltransferase" evidence="4">
    <location>
        <begin position="26"/>
        <end position="308"/>
    </location>
</feature>
<sequence>MIPLIKIEEPGLHTTIQDTGRYGMQQYGVVPSGPMDPFAFRIANLLAGNAPDDAAIEITMVGPSVRFLENCVIAITGANLSPTLDGRKVPVWGSLYVKKGQELQFGKPKHGVRAYLAIAGGIHTQKVLQSRATYTKAELGGLKGQPLETGDELPGLTLPDTELSKRKGKLLSEKLRPYYQSHHMVRVIPDEQESYFTKEALQTFYTHSFKVTPQSDRMGYRLQGQKIGHKQEAEILSEAVAFGSIQVPADGAPIILMADRQTTGGYPKIGTIITHDLWKVAQLMPGHTLSFQRSSVEEGHLWHEYETNLLKKLSVSIQQK</sequence>
<dbReference type="InterPro" id="IPR003778">
    <property type="entry name" value="CT_A_B"/>
</dbReference>
<dbReference type="Gene3D" id="2.40.100.10">
    <property type="entry name" value="Cyclophilin-like"/>
    <property type="match status" value="1"/>
</dbReference>
<evidence type="ECO:0000256" key="3">
    <source>
        <dbReference type="ARBA" id="ARBA00022840"/>
    </source>
</evidence>
<dbReference type="SMART" id="SM00797">
    <property type="entry name" value="AHS2"/>
    <property type="match status" value="1"/>
</dbReference>
<name>A0A1H9V9V3_9BACI</name>
<gene>
    <name evidence="5" type="ORF">SAMN05518684_11012</name>
</gene>
<dbReference type="PANTHER" id="PTHR43309">
    <property type="entry name" value="5-OXOPROLINASE SUBUNIT C"/>
    <property type="match status" value="1"/>
</dbReference>
<dbReference type="OrthoDB" id="9782422at2"/>
<evidence type="ECO:0000313" key="6">
    <source>
        <dbReference type="Proteomes" id="UP000198571"/>
    </source>
</evidence>
<dbReference type="AlphaFoldDB" id="A0A1H9V9V3"/>
<dbReference type="GO" id="GO:0016787">
    <property type="term" value="F:hydrolase activity"/>
    <property type="evidence" value="ECO:0007669"/>
    <property type="project" value="UniProtKB-KW"/>
</dbReference>
<organism evidence="5 6">
    <name type="scientific">Salipaludibacillus aurantiacus</name>
    <dbReference type="NCBI Taxonomy" id="1601833"/>
    <lineage>
        <taxon>Bacteria</taxon>
        <taxon>Bacillati</taxon>
        <taxon>Bacillota</taxon>
        <taxon>Bacilli</taxon>
        <taxon>Bacillales</taxon>
        <taxon>Bacillaceae</taxon>
    </lineage>
</organism>
<evidence type="ECO:0000256" key="2">
    <source>
        <dbReference type="ARBA" id="ARBA00022801"/>
    </source>
</evidence>
<proteinExistence type="predicted"/>
<evidence type="ECO:0000313" key="5">
    <source>
        <dbReference type="EMBL" id="SES18348.1"/>
    </source>
</evidence>
<dbReference type="Pfam" id="PF02626">
    <property type="entry name" value="CT_A_B"/>
    <property type="match status" value="1"/>
</dbReference>
<dbReference type="STRING" id="1601833.SAMN05518684_11012"/>
<keyword evidence="3" id="KW-0067">ATP-binding</keyword>
<evidence type="ECO:0000259" key="4">
    <source>
        <dbReference type="SMART" id="SM00797"/>
    </source>
</evidence>
<dbReference type="EMBL" id="FOGT01000010">
    <property type="protein sequence ID" value="SES18348.1"/>
    <property type="molecule type" value="Genomic_DNA"/>
</dbReference>
<dbReference type="SUPFAM" id="SSF50891">
    <property type="entry name" value="Cyclophilin-like"/>
    <property type="match status" value="1"/>
</dbReference>
<dbReference type="RefSeq" id="WP_093052826.1">
    <property type="nucleotide sequence ID" value="NZ_FOGT01000010.1"/>
</dbReference>
<accession>A0A1H9V9V3</accession>
<keyword evidence="1" id="KW-0547">Nucleotide-binding</keyword>
<evidence type="ECO:0000256" key="1">
    <source>
        <dbReference type="ARBA" id="ARBA00022741"/>
    </source>
</evidence>
<dbReference type="InterPro" id="IPR052708">
    <property type="entry name" value="PxpC"/>
</dbReference>
<dbReference type="GO" id="GO:0005524">
    <property type="term" value="F:ATP binding"/>
    <property type="evidence" value="ECO:0007669"/>
    <property type="project" value="UniProtKB-KW"/>
</dbReference>
<keyword evidence="2" id="KW-0378">Hydrolase</keyword>
<reference evidence="6" key="1">
    <citation type="submission" date="2016-10" db="EMBL/GenBank/DDBJ databases">
        <authorList>
            <person name="Varghese N."/>
            <person name="Submissions S."/>
        </authorList>
    </citation>
    <scope>NUCLEOTIDE SEQUENCE [LARGE SCALE GENOMIC DNA]</scope>
    <source>
        <strain evidence="6">S9</strain>
    </source>
</reference>
<dbReference type="NCBIfam" id="TIGR00724">
    <property type="entry name" value="urea_amlyse_rel"/>
    <property type="match status" value="1"/>
</dbReference>
<keyword evidence="6" id="KW-1185">Reference proteome</keyword>